<accession>A0A5A5T8J4</accession>
<dbReference type="InterPro" id="IPR046537">
    <property type="entry name" value="DUF6602"/>
</dbReference>
<gene>
    <name evidence="2" type="ORF">KDI_11490</name>
</gene>
<organism evidence="2 3">
    <name type="scientific">Dictyobacter arantiisoli</name>
    <dbReference type="NCBI Taxonomy" id="2014874"/>
    <lineage>
        <taxon>Bacteria</taxon>
        <taxon>Bacillati</taxon>
        <taxon>Chloroflexota</taxon>
        <taxon>Ktedonobacteria</taxon>
        <taxon>Ktedonobacterales</taxon>
        <taxon>Dictyobacteraceae</taxon>
        <taxon>Dictyobacter</taxon>
    </lineage>
</organism>
<dbReference type="CDD" id="cd05233">
    <property type="entry name" value="SDR_c"/>
    <property type="match status" value="1"/>
</dbReference>
<dbReference type="PANTHER" id="PTHR43544">
    <property type="entry name" value="SHORT-CHAIN DEHYDROGENASE/REDUCTASE"/>
    <property type="match status" value="1"/>
</dbReference>
<dbReference type="Gene3D" id="3.40.50.720">
    <property type="entry name" value="NAD(P)-binding Rossmann-like Domain"/>
    <property type="match status" value="2"/>
</dbReference>
<dbReference type="SUPFAM" id="SSF51735">
    <property type="entry name" value="NAD(P)-binding Rossmann-fold domains"/>
    <property type="match status" value="1"/>
</dbReference>
<proteinExistence type="predicted"/>
<evidence type="ECO:0000313" key="2">
    <source>
        <dbReference type="EMBL" id="GCF07585.1"/>
    </source>
</evidence>
<dbReference type="InterPro" id="IPR002347">
    <property type="entry name" value="SDR_fam"/>
</dbReference>
<dbReference type="OrthoDB" id="56744at2"/>
<dbReference type="GO" id="GO:0016491">
    <property type="term" value="F:oxidoreductase activity"/>
    <property type="evidence" value="ECO:0007669"/>
    <property type="project" value="TreeGrafter"/>
</dbReference>
<dbReference type="InterPro" id="IPR036291">
    <property type="entry name" value="NAD(P)-bd_dom_sf"/>
</dbReference>
<name>A0A5A5T8J4_9CHLR</name>
<reference evidence="2 3" key="1">
    <citation type="submission" date="2019-01" db="EMBL/GenBank/DDBJ databases">
        <title>Draft genome sequence of Dictyobacter sp. Uno17.</title>
        <authorList>
            <person name="Wang C.M."/>
            <person name="Zheng Y."/>
            <person name="Sakai Y."/>
            <person name="Abe K."/>
            <person name="Yokota A."/>
            <person name="Yabe S."/>
        </authorList>
    </citation>
    <scope>NUCLEOTIDE SEQUENCE [LARGE SCALE GENOMIC DNA]</scope>
    <source>
        <strain evidence="2 3">Uno17</strain>
    </source>
</reference>
<dbReference type="Proteomes" id="UP000322530">
    <property type="component" value="Unassembled WGS sequence"/>
</dbReference>
<dbReference type="AlphaFoldDB" id="A0A5A5T8J4"/>
<dbReference type="PRINTS" id="PR00081">
    <property type="entry name" value="GDHRDH"/>
</dbReference>
<dbReference type="Pfam" id="PF00106">
    <property type="entry name" value="adh_short"/>
    <property type="match status" value="1"/>
</dbReference>
<evidence type="ECO:0000259" key="1">
    <source>
        <dbReference type="Pfam" id="PF20247"/>
    </source>
</evidence>
<feature type="domain" description="DUF6602" evidence="1">
    <location>
        <begin position="41"/>
        <end position="121"/>
    </location>
</feature>
<dbReference type="PANTHER" id="PTHR43544:SF2">
    <property type="entry name" value="OXIDOREDUCTASE"/>
    <property type="match status" value="1"/>
</dbReference>
<dbReference type="Pfam" id="PF13561">
    <property type="entry name" value="adh_short_C2"/>
    <property type="match status" value="1"/>
</dbReference>
<dbReference type="EMBL" id="BIXY01000011">
    <property type="protein sequence ID" value="GCF07585.1"/>
    <property type="molecule type" value="Genomic_DNA"/>
</dbReference>
<evidence type="ECO:0000313" key="3">
    <source>
        <dbReference type="Proteomes" id="UP000322530"/>
    </source>
</evidence>
<keyword evidence="3" id="KW-1185">Reference proteome</keyword>
<protein>
    <recommendedName>
        <fullName evidence="1">DUF6602 domain-containing protein</fullName>
    </recommendedName>
</protein>
<comment type="caution">
    <text evidence="2">The sequence shown here is derived from an EMBL/GenBank/DDBJ whole genome shotgun (WGS) entry which is preliminary data.</text>
</comment>
<dbReference type="GO" id="GO:0005737">
    <property type="term" value="C:cytoplasm"/>
    <property type="evidence" value="ECO:0007669"/>
    <property type="project" value="TreeGrafter"/>
</dbReference>
<sequence>MTDIHKHLPKILKLVRTTFEAAPRVLNVETLALLAQEIHTRLLEALPGSYGVARSSLTHTASTTSLPIDIVLYDKLHSEDNRLTANQYALKSVLAVIQLCPTMEEAGLREAVEAIASVKALRPYRPIPLATQAVSDLSTRVEKIPKQALPIGIILSRRGATDKAHRQEDTESLSLRLYTLITEQPLALRPDYLFALDDALYYRNPAFDGRVLTGHETGLYREPDHPNFPDCYVCKERFFRQHFFYRHLCARCGDLNYARRSQQADLRGFVAVVTGARVRIGYAAALKLLRAGASVIVTTRFPHDAAGRYVREPDYAQWCERLDIYGLDLRYLPGIERFTQYVATHYGHLDILINNAAQTVRRPPAYYAHLLPFEMQPYAALPALLQVVLRNEQLLLAPANDSSNHALQVPETMPFTLSTSSPSHSSAAFSQLSIMASDERIDPQHFPPDRYDESGQQLDLRPDNSWTKRLEQLAMPEILETQLINSIAPTMLIQQFQPLLARHQHAGASIINVSSIEGQFASMKTGVHPHSNMAKAALNMLTLTIATDLARQGIYINSVDPGWISQQVPYAHRIPDEKIPLDEIDAAARICDLIFQTAQCGQSEYGKFWKDYLIASW</sequence>
<dbReference type="Pfam" id="PF20247">
    <property type="entry name" value="DUF6602"/>
    <property type="match status" value="1"/>
</dbReference>
<dbReference type="InterPro" id="IPR051468">
    <property type="entry name" value="Fungal_SecMetab_SDRs"/>
</dbReference>